<dbReference type="CDD" id="cd00833">
    <property type="entry name" value="PKS"/>
    <property type="match status" value="1"/>
</dbReference>
<evidence type="ECO:0000256" key="10">
    <source>
        <dbReference type="ARBA" id="ARBA00023027"/>
    </source>
</evidence>
<protein>
    <recommendedName>
        <fullName evidence="2">Fatty acid synthase</fullName>
        <ecNumber evidence="1">2.3.1.85</ecNumber>
    </recommendedName>
</protein>
<evidence type="ECO:0000256" key="3">
    <source>
        <dbReference type="ARBA" id="ARBA00022450"/>
    </source>
</evidence>
<dbReference type="InterPro" id="IPR018201">
    <property type="entry name" value="Ketoacyl_synth_AS"/>
</dbReference>
<evidence type="ECO:0000256" key="5">
    <source>
        <dbReference type="ARBA" id="ARBA00022679"/>
    </source>
</evidence>
<dbReference type="GO" id="GO:0004312">
    <property type="term" value="F:fatty acid synthase activity"/>
    <property type="evidence" value="ECO:0007669"/>
    <property type="project" value="UniProtKB-EC"/>
</dbReference>
<comment type="caution">
    <text evidence="18">The sequence shown here is derived from an EMBL/GenBank/DDBJ whole genome shotgun (WGS) entry which is preliminary data.</text>
</comment>
<dbReference type="PANTHER" id="PTHR43775">
    <property type="entry name" value="FATTY ACID SYNTHASE"/>
    <property type="match status" value="1"/>
</dbReference>
<keyword evidence="13" id="KW-0511">Multifunctional enzyme</keyword>
<keyword evidence="3" id="KW-0596">Phosphopantetheine</keyword>
<dbReference type="InterPro" id="IPR050091">
    <property type="entry name" value="PKS_NRPS_Biosynth_Enz"/>
</dbReference>
<reference evidence="18" key="1">
    <citation type="submission" date="2018-11" db="EMBL/GenBank/DDBJ databases">
        <authorList>
            <person name="Alioto T."/>
            <person name="Alioto T."/>
        </authorList>
    </citation>
    <scope>NUCLEOTIDE SEQUENCE</scope>
</reference>
<keyword evidence="11" id="KW-0443">Lipid metabolism</keyword>
<evidence type="ECO:0000256" key="6">
    <source>
        <dbReference type="ARBA" id="ARBA00022801"/>
    </source>
</evidence>
<evidence type="ECO:0000256" key="9">
    <source>
        <dbReference type="ARBA" id="ARBA00023002"/>
    </source>
</evidence>
<dbReference type="InterPro" id="IPR014031">
    <property type="entry name" value="Ketoacyl_synth_C"/>
</dbReference>
<keyword evidence="19" id="KW-1185">Reference proteome</keyword>
<organism evidence="18 19">
    <name type="scientific">Mytilus galloprovincialis</name>
    <name type="common">Mediterranean mussel</name>
    <dbReference type="NCBI Taxonomy" id="29158"/>
    <lineage>
        <taxon>Eukaryota</taxon>
        <taxon>Metazoa</taxon>
        <taxon>Spiralia</taxon>
        <taxon>Lophotrochozoa</taxon>
        <taxon>Mollusca</taxon>
        <taxon>Bivalvia</taxon>
        <taxon>Autobranchia</taxon>
        <taxon>Pteriomorphia</taxon>
        <taxon>Mytilida</taxon>
        <taxon>Mytiloidea</taxon>
        <taxon>Mytilidae</taxon>
        <taxon>Mytilinae</taxon>
        <taxon>Mytilus</taxon>
    </lineage>
</organism>
<dbReference type="PROSITE" id="PS52004">
    <property type="entry name" value="KS3_2"/>
    <property type="match status" value="1"/>
</dbReference>
<comment type="similarity">
    <text evidence="15">Belongs to the thiolase-like superfamily. Beta-ketoacyl-ACP synthases family.</text>
</comment>
<keyword evidence="5 15" id="KW-0808">Transferase</keyword>
<dbReference type="PANTHER" id="PTHR43775:SF7">
    <property type="entry name" value="FATTY ACID SYNTHASE"/>
    <property type="match status" value="1"/>
</dbReference>
<dbReference type="InterPro" id="IPR014030">
    <property type="entry name" value="Ketoacyl_synth_N"/>
</dbReference>
<accession>A0A8B6E655</accession>
<evidence type="ECO:0000256" key="12">
    <source>
        <dbReference type="ARBA" id="ARBA00023160"/>
    </source>
</evidence>
<keyword evidence="12" id="KW-0275">Fatty acid biosynthesis</keyword>
<dbReference type="SUPFAM" id="SSF53901">
    <property type="entry name" value="Thiolase-like"/>
    <property type="match status" value="1"/>
</dbReference>
<dbReference type="Gene3D" id="3.40.47.10">
    <property type="match status" value="1"/>
</dbReference>
<feature type="region of interest" description="Disordered" evidence="16">
    <location>
        <begin position="1"/>
        <end position="41"/>
    </location>
</feature>
<feature type="compositionally biased region" description="Basic and acidic residues" evidence="16">
    <location>
        <begin position="14"/>
        <end position="24"/>
    </location>
</feature>
<evidence type="ECO:0000256" key="13">
    <source>
        <dbReference type="ARBA" id="ARBA00023268"/>
    </source>
</evidence>
<dbReference type="GO" id="GO:0016491">
    <property type="term" value="F:oxidoreductase activity"/>
    <property type="evidence" value="ECO:0007669"/>
    <property type="project" value="UniProtKB-KW"/>
</dbReference>
<dbReference type="EC" id="2.3.1.85" evidence="1"/>
<dbReference type="GO" id="GO:0004315">
    <property type="term" value="F:3-oxoacyl-[acyl-carrier-protein] synthase activity"/>
    <property type="evidence" value="ECO:0007669"/>
    <property type="project" value="InterPro"/>
</dbReference>
<dbReference type="Proteomes" id="UP000596742">
    <property type="component" value="Unassembled WGS sequence"/>
</dbReference>
<dbReference type="InterPro" id="IPR020841">
    <property type="entry name" value="PKS_Beta-ketoAc_synthase_dom"/>
</dbReference>
<sequence length="385" mass="42277">MYAQYLKRLSQGTEEDKPTSKNEGSRTGSDQFFLNPVSSPPNSKVEDVVISGVSCRLPESENIEEFKQHLINKDDMVTDDERRWPKGLHGLPARMGKLKDITKFDAEFFSIHQNQANSMDPQLRLLFEVTYESIIDAGVSPDCLRGSRTGVFIGSSLSESHDAWSSDPDTTLGYHLIGCHRTMFANRLSFYFDFKGPSLSVDTACSSSLTAMDQAFHSIRQGHCDAAIVAGCNLCVRPTSSLQFHKLGMLSKGGTCKSFDASGDGYCRSEGVVAVFLQKQNVSRRIYCTILHARSNNDGRKEKGITFPSGTAQKELLQGVYRDISVDPGSVEYVEAHGTGTQAGDPQELNTICDIFCKDRTRSLLIGSVKSNIGHTEPAAGISFD</sequence>
<dbReference type="PROSITE" id="PS00606">
    <property type="entry name" value="KS3_1"/>
    <property type="match status" value="1"/>
</dbReference>
<dbReference type="GO" id="GO:0006633">
    <property type="term" value="P:fatty acid biosynthetic process"/>
    <property type="evidence" value="ECO:0007669"/>
    <property type="project" value="UniProtKB-KW"/>
</dbReference>
<dbReference type="GO" id="GO:0016787">
    <property type="term" value="F:hydrolase activity"/>
    <property type="evidence" value="ECO:0007669"/>
    <property type="project" value="UniProtKB-KW"/>
</dbReference>
<evidence type="ECO:0000256" key="1">
    <source>
        <dbReference type="ARBA" id="ARBA00012873"/>
    </source>
</evidence>
<keyword evidence="10" id="KW-0520">NAD</keyword>
<evidence type="ECO:0000256" key="4">
    <source>
        <dbReference type="ARBA" id="ARBA00022516"/>
    </source>
</evidence>
<evidence type="ECO:0000256" key="7">
    <source>
        <dbReference type="ARBA" id="ARBA00022832"/>
    </source>
</evidence>
<keyword evidence="18" id="KW-0012">Acyltransferase</keyword>
<evidence type="ECO:0000256" key="16">
    <source>
        <dbReference type="SAM" id="MobiDB-lite"/>
    </source>
</evidence>
<keyword evidence="4" id="KW-0444">Lipid biosynthesis</keyword>
<dbReference type="InterPro" id="IPR016039">
    <property type="entry name" value="Thiolase-like"/>
</dbReference>
<name>A0A8B6E655_MYTGA</name>
<keyword evidence="9" id="KW-0560">Oxidoreductase</keyword>
<dbReference type="SMART" id="SM00825">
    <property type="entry name" value="PKS_KS"/>
    <property type="match status" value="1"/>
</dbReference>
<dbReference type="Pfam" id="PF00109">
    <property type="entry name" value="ketoacyl-synt"/>
    <property type="match status" value="1"/>
</dbReference>
<keyword evidence="6" id="KW-0378">Hydrolase</keyword>
<evidence type="ECO:0000256" key="2">
    <source>
        <dbReference type="ARBA" id="ARBA00018769"/>
    </source>
</evidence>
<evidence type="ECO:0000313" key="18">
    <source>
        <dbReference type="EMBL" id="VDI29221.1"/>
    </source>
</evidence>
<evidence type="ECO:0000313" key="19">
    <source>
        <dbReference type="Proteomes" id="UP000596742"/>
    </source>
</evidence>
<comment type="catalytic activity">
    <reaction evidence="14">
        <text>acetyl-CoA + n malonyl-CoA + 2n NADPH + 2n H(+) = a long-chain fatty acid + (n+1) CoA + n CO2 + 2n NADP(+).</text>
        <dbReference type="EC" id="2.3.1.85"/>
    </reaction>
</comment>
<feature type="domain" description="Ketosynthase family 3 (KS3)" evidence="17">
    <location>
        <begin position="45"/>
        <end position="385"/>
    </location>
</feature>
<dbReference type="OrthoDB" id="329835at2759"/>
<keyword evidence="7" id="KW-0276">Fatty acid metabolism</keyword>
<keyword evidence="8" id="KW-0521">NADP</keyword>
<evidence type="ECO:0000256" key="14">
    <source>
        <dbReference type="ARBA" id="ARBA00044883"/>
    </source>
</evidence>
<dbReference type="AlphaFoldDB" id="A0A8B6E655"/>
<gene>
    <name evidence="18" type="ORF">MGAL_10B021731</name>
</gene>
<dbReference type="EMBL" id="UYJE01004570">
    <property type="protein sequence ID" value="VDI29221.1"/>
    <property type="molecule type" value="Genomic_DNA"/>
</dbReference>
<feature type="compositionally biased region" description="Polar residues" evidence="16">
    <location>
        <begin position="25"/>
        <end position="41"/>
    </location>
</feature>
<evidence type="ECO:0000256" key="15">
    <source>
        <dbReference type="RuleBase" id="RU003694"/>
    </source>
</evidence>
<proteinExistence type="inferred from homology"/>
<evidence type="ECO:0000259" key="17">
    <source>
        <dbReference type="PROSITE" id="PS52004"/>
    </source>
</evidence>
<dbReference type="Pfam" id="PF02801">
    <property type="entry name" value="Ketoacyl-synt_C"/>
    <property type="match status" value="1"/>
</dbReference>
<evidence type="ECO:0000256" key="8">
    <source>
        <dbReference type="ARBA" id="ARBA00022857"/>
    </source>
</evidence>
<evidence type="ECO:0000256" key="11">
    <source>
        <dbReference type="ARBA" id="ARBA00023098"/>
    </source>
</evidence>